<keyword evidence="5" id="KW-0804">Transcription</keyword>
<evidence type="ECO:0000256" key="1">
    <source>
        <dbReference type="ARBA" id="ARBA00004123"/>
    </source>
</evidence>
<comment type="caution">
    <text evidence="8">The sequence shown here is derived from an EMBL/GenBank/DDBJ whole genome shotgun (WGS) entry which is preliminary data.</text>
</comment>
<sequence length="231" mass="26559">ITSTMPNMHVKVNKSEDEIKRLFFDSDLKKAASSRGLGIVNENALHEWTEVSELRLFSKVVYFKPAGVNRHFNLGQLVNFMNNIYEDEEHTDFEIFLTPEDFKLYQRRYAMTNKPDIIIFKPAYKIRPTSEMIMTKLREFYDMKMVENNEYLPEKFTKQTDFEMVSVDKERACSAVSKDGSTAQSTPVSSKQTKRDNSRSGSPTLSGIARKKKVLAFDNSRSSSPAPAKKQ</sequence>
<reference evidence="8" key="1">
    <citation type="submission" date="2023-10" db="EMBL/GenBank/DDBJ databases">
        <title>Genome assembly of Pristionchus species.</title>
        <authorList>
            <person name="Yoshida K."/>
            <person name="Sommer R.J."/>
        </authorList>
    </citation>
    <scope>NUCLEOTIDE SEQUENCE</scope>
    <source>
        <strain evidence="8">RS0144</strain>
    </source>
</reference>
<dbReference type="GO" id="GO:0006325">
    <property type="term" value="P:chromatin organization"/>
    <property type="evidence" value="ECO:0007669"/>
    <property type="project" value="UniProtKB-KW"/>
</dbReference>
<feature type="region of interest" description="Disordered" evidence="7">
    <location>
        <begin position="176"/>
        <end position="231"/>
    </location>
</feature>
<feature type="non-terminal residue" evidence="8">
    <location>
        <position position="1"/>
    </location>
</feature>
<dbReference type="InterPro" id="IPR012423">
    <property type="entry name" value="Eaf7/MRGBP"/>
</dbReference>
<dbReference type="GO" id="GO:0035267">
    <property type="term" value="C:NuA4 histone acetyltransferase complex"/>
    <property type="evidence" value="ECO:0007669"/>
    <property type="project" value="TreeGrafter"/>
</dbReference>
<dbReference type="AlphaFoldDB" id="A0AAV5TUG9"/>
<dbReference type="GO" id="GO:0006357">
    <property type="term" value="P:regulation of transcription by RNA polymerase II"/>
    <property type="evidence" value="ECO:0007669"/>
    <property type="project" value="TreeGrafter"/>
</dbReference>
<comment type="subcellular location">
    <subcellularLocation>
        <location evidence="1">Nucleus</location>
    </subcellularLocation>
</comment>
<dbReference type="Proteomes" id="UP001432027">
    <property type="component" value="Unassembled WGS sequence"/>
</dbReference>
<evidence type="ECO:0000256" key="5">
    <source>
        <dbReference type="ARBA" id="ARBA00023163"/>
    </source>
</evidence>
<feature type="compositionally biased region" description="Polar residues" evidence="7">
    <location>
        <begin position="179"/>
        <end position="191"/>
    </location>
</feature>
<evidence type="ECO:0000313" key="8">
    <source>
        <dbReference type="EMBL" id="GMS97920.1"/>
    </source>
</evidence>
<keyword evidence="3" id="KW-0156">Chromatin regulator</keyword>
<dbReference type="PANTHER" id="PTHR13581:SF5">
    <property type="entry name" value="MRG_MORF4L-BINDING PROTEIN"/>
    <property type="match status" value="1"/>
</dbReference>
<evidence type="ECO:0000256" key="4">
    <source>
        <dbReference type="ARBA" id="ARBA00023015"/>
    </source>
</evidence>
<evidence type="ECO:0000256" key="2">
    <source>
        <dbReference type="ARBA" id="ARBA00007117"/>
    </source>
</evidence>
<dbReference type="Pfam" id="PF07904">
    <property type="entry name" value="Eaf7"/>
    <property type="match status" value="1"/>
</dbReference>
<comment type="similarity">
    <text evidence="2">Belongs to the EAF7 family.</text>
</comment>
<dbReference type="EMBL" id="BTSX01000005">
    <property type="protein sequence ID" value="GMS97920.1"/>
    <property type="molecule type" value="Genomic_DNA"/>
</dbReference>
<proteinExistence type="inferred from homology"/>
<keyword evidence="9" id="KW-1185">Reference proteome</keyword>
<accession>A0AAV5TUG9</accession>
<dbReference type="PANTHER" id="PTHR13581">
    <property type="entry name" value="MRG-BINDING PROTEIN"/>
    <property type="match status" value="1"/>
</dbReference>
<name>A0AAV5TUG9_9BILA</name>
<dbReference type="GO" id="GO:0005634">
    <property type="term" value="C:nucleus"/>
    <property type="evidence" value="ECO:0007669"/>
    <property type="project" value="UniProtKB-SubCell"/>
</dbReference>
<keyword evidence="4" id="KW-0805">Transcription regulation</keyword>
<keyword evidence="6" id="KW-0539">Nucleus</keyword>
<evidence type="ECO:0000256" key="6">
    <source>
        <dbReference type="ARBA" id="ARBA00023242"/>
    </source>
</evidence>
<gene>
    <name evidence="8" type="ORF">PENTCL1PPCAC_20095</name>
</gene>
<protein>
    <submittedName>
        <fullName evidence="8">Uncharacterized protein</fullName>
    </submittedName>
</protein>
<evidence type="ECO:0000256" key="7">
    <source>
        <dbReference type="SAM" id="MobiDB-lite"/>
    </source>
</evidence>
<organism evidence="8 9">
    <name type="scientific">Pristionchus entomophagus</name>
    <dbReference type="NCBI Taxonomy" id="358040"/>
    <lineage>
        <taxon>Eukaryota</taxon>
        <taxon>Metazoa</taxon>
        <taxon>Ecdysozoa</taxon>
        <taxon>Nematoda</taxon>
        <taxon>Chromadorea</taxon>
        <taxon>Rhabditida</taxon>
        <taxon>Rhabditina</taxon>
        <taxon>Diplogasteromorpha</taxon>
        <taxon>Diplogasteroidea</taxon>
        <taxon>Neodiplogasteridae</taxon>
        <taxon>Pristionchus</taxon>
    </lineage>
</organism>
<evidence type="ECO:0000313" key="9">
    <source>
        <dbReference type="Proteomes" id="UP001432027"/>
    </source>
</evidence>
<evidence type="ECO:0000256" key="3">
    <source>
        <dbReference type="ARBA" id="ARBA00022853"/>
    </source>
</evidence>